<keyword evidence="2" id="KW-0255">Endonuclease</keyword>
<sequence>MPPKFGPAGNSESFYEQGHKSSLEMPAWLKDMGLDAYEYSLSRGINIKEDTAIKLGEKAKAYNIHLSIHAPYYINLASQDAEKLNNSINYIINSVKAAIWMGAKRVVFHPGSCSNMDRKFALNCAIDALKSTLFIIKEMKCEDVIICPETMGKRNQLGTLDEVLELCRLNEGLTPTIDFGHINALGQGSLKSKEDFEAVLIKTKNSLGEYRLKNLHCHFSRIEFTNNGEKKHWTYKDVQYGPDFPPLAELLVKYHMNPVIICESRGTMAEDALEMKNIYQSFLK</sequence>
<dbReference type="OrthoDB" id="9805666at2"/>
<dbReference type="RefSeq" id="WP_054874477.1">
    <property type="nucleotide sequence ID" value="NZ_LKET01000028.1"/>
</dbReference>
<dbReference type="SUPFAM" id="SSF51658">
    <property type="entry name" value="Xylose isomerase-like"/>
    <property type="match status" value="1"/>
</dbReference>
<evidence type="ECO:0000259" key="1">
    <source>
        <dbReference type="Pfam" id="PF01261"/>
    </source>
</evidence>
<reference evidence="2 3" key="1">
    <citation type="submission" date="2015-09" db="EMBL/GenBank/DDBJ databases">
        <title>Genome sequence of Oxobacter pfennigii DSM 3222.</title>
        <authorList>
            <person name="Poehlein A."/>
            <person name="Bengelsdorf F.R."/>
            <person name="Schiel-Bengelsdorf B."/>
            <person name="Duerre P."/>
            <person name="Daniel R."/>
        </authorList>
    </citation>
    <scope>NUCLEOTIDE SEQUENCE [LARGE SCALE GENOMIC DNA]</scope>
    <source>
        <strain evidence="2 3">DSM 3222</strain>
    </source>
</reference>
<keyword evidence="2" id="KW-0378">Hydrolase</keyword>
<dbReference type="GO" id="GO:0006284">
    <property type="term" value="P:base-excision repair"/>
    <property type="evidence" value="ECO:0007669"/>
    <property type="project" value="TreeGrafter"/>
</dbReference>
<accession>A0A0P8WB37</accession>
<dbReference type="EC" id="3.1.21.2" evidence="2"/>
<dbReference type="InterPro" id="IPR001719">
    <property type="entry name" value="AP_endonuc_2"/>
</dbReference>
<dbReference type="EMBL" id="LKET01000028">
    <property type="protein sequence ID" value="KPU44927.1"/>
    <property type="molecule type" value="Genomic_DNA"/>
</dbReference>
<dbReference type="Gene3D" id="3.20.20.150">
    <property type="entry name" value="Divalent-metal-dependent TIM barrel enzymes"/>
    <property type="match status" value="1"/>
</dbReference>
<feature type="domain" description="Xylose isomerase-like TIM barrel" evidence="1">
    <location>
        <begin position="27"/>
        <end position="271"/>
    </location>
</feature>
<dbReference type="GO" id="GO:0008270">
    <property type="term" value="F:zinc ion binding"/>
    <property type="evidence" value="ECO:0007669"/>
    <property type="project" value="InterPro"/>
</dbReference>
<dbReference type="Pfam" id="PF01261">
    <property type="entry name" value="AP_endonuc_2"/>
    <property type="match status" value="1"/>
</dbReference>
<dbReference type="GO" id="GO:0003906">
    <property type="term" value="F:DNA-(apurinic or apyrimidinic site) endonuclease activity"/>
    <property type="evidence" value="ECO:0007669"/>
    <property type="project" value="TreeGrafter"/>
</dbReference>
<protein>
    <submittedName>
        <fullName evidence="2">Putative endonuclease 4</fullName>
        <ecNumber evidence="2">3.1.21.2</ecNumber>
    </submittedName>
</protein>
<name>A0A0P8WB37_9CLOT</name>
<dbReference type="InterPro" id="IPR036237">
    <property type="entry name" value="Xyl_isomerase-like_sf"/>
</dbReference>
<keyword evidence="2" id="KW-0540">Nuclease</keyword>
<dbReference type="SMART" id="SM00518">
    <property type="entry name" value="AP2Ec"/>
    <property type="match status" value="1"/>
</dbReference>
<dbReference type="Proteomes" id="UP000050326">
    <property type="component" value="Unassembled WGS sequence"/>
</dbReference>
<evidence type="ECO:0000313" key="2">
    <source>
        <dbReference type="EMBL" id="KPU44927.1"/>
    </source>
</evidence>
<dbReference type="GO" id="GO:0003677">
    <property type="term" value="F:DNA binding"/>
    <property type="evidence" value="ECO:0007669"/>
    <property type="project" value="InterPro"/>
</dbReference>
<comment type="caution">
    <text evidence="2">The sequence shown here is derived from an EMBL/GenBank/DDBJ whole genome shotgun (WGS) entry which is preliminary data.</text>
</comment>
<proteinExistence type="predicted"/>
<keyword evidence="3" id="KW-1185">Reference proteome</keyword>
<dbReference type="PANTHER" id="PTHR21445">
    <property type="entry name" value="ENDONUCLEASE IV ENDODEOXYRIBONUCLEASE IV"/>
    <property type="match status" value="1"/>
</dbReference>
<dbReference type="GO" id="GO:0008081">
    <property type="term" value="F:phosphoric diester hydrolase activity"/>
    <property type="evidence" value="ECO:0007669"/>
    <property type="project" value="TreeGrafter"/>
</dbReference>
<organism evidence="2 3">
    <name type="scientific">Oxobacter pfennigii</name>
    <dbReference type="NCBI Taxonomy" id="36849"/>
    <lineage>
        <taxon>Bacteria</taxon>
        <taxon>Bacillati</taxon>
        <taxon>Bacillota</taxon>
        <taxon>Clostridia</taxon>
        <taxon>Eubacteriales</taxon>
        <taxon>Clostridiaceae</taxon>
        <taxon>Oxobacter</taxon>
    </lineage>
</organism>
<evidence type="ECO:0000313" key="3">
    <source>
        <dbReference type="Proteomes" id="UP000050326"/>
    </source>
</evidence>
<dbReference type="PATRIC" id="fig|36849.3.peg.1492"/>
<dbReference type="STRING" id="36849.OXPF_14050"/>
<gene>
    <name evidence="2" type="primary">nfo_1</name>
    <name evidence="2" type="ORF">OXPF_14050</name>
</gene>
<dbReference type="AlphaFoldDB" id="A0A0P8WB37"/>
<dbReference type="InterPro" id="IPR013022">
    <property type="entry name" value="Xyl_isomerase-like_TIM-brl"/>
</dbReference>
<dbReference type="PANTHER" id="PTHR21445:SF0">
    <property type="entry name" value="APURINIC-APYRIMIDINIC ENDONUCLEASE"/>
    <property type="match status" value="1"/>
</dbReference>
<dbReference type="GO" id="GO:0008833">
    <property type="term" value="F:deoxyribonuclease IV (phage-T4-induced) activity"/>
    <property type="evidence" value="ECO:0007669"/>
    <property type="project" value="UniProtKB-EC"/>
</dbReference>